<accession>A0ABN1PI78</accession>
<name>A0ABN1PI78_9ACTN</name>
<proteinExistence type="predicted"/>
<keyword evidence="3" id="KW-1185">Reference proteome</keyword>
<dbReference type="InterPro" id="IPR029069">
    <property type="entry name" value="HotDog_dom_sf"/>
</dbReference>
<protein>
    <recommendedName>
        <fullName evidence="1">LnmK N-terminal domain-containing protein</fullName>
    </recommendedName>
</protein>
<sequence length="324" mass="35202">MHQSTTTRPDRVVDDSSLSRHVVVAPGMCSGGSLIFGQIGDWTWEAVAAACHTNVHAARTSEGQPAYLSFYYFHVRGGDVVHPHGLSFGDELQVTSRVFEFGSQSVITLHRLAPAGLGLADAPLDPAELYERPHPDCLYAENFNRWIARSRPSSNRQLSQVAPPDFSYSGLPRLPNSHSPRTLVGRARETGSFYSAGPPGLAAAGPAHTSEYTLDVVRDLNGAGLVYFASYFSIFDTALLRVWRSLGRGDEQFLRRKVVDQKVGYFGNADPGAVFTITVRRWRSTAQPRIEIADMTMCDSGTGRLLAVAGIEIDVDASSADAST</sequence>
<evidence type="ECO:0000313" key="2">
    <source>
        <dbReference type="EMBL" id="GAA0928180.1"/>
    </source>
</evidence>
<reference evidence="2 3" key="1">
    <citation type="journal article" date="2019" name="Int. J. Syst. Evol. Microbiol.">
        <title>The Global Catalogue of Microorganisms (GCM) 10K type strain sequencing project: providing services to taxonomists for standard genome sequencing and annotation.</title>
        <authorList>
            <consortium name="The Broad Institute Genomics Platform"/>
            <consortium name="The Broad Institute Genome Sequencing Center for Infectious Disease"/>
            <person name="Wu L."/>
            <person name="Ma J."/>
        </authorList>
    </citation>
    <scope>NUCLEOTIDE SEQUENCE [LARGE SCALE GENOMIC DNA]</scope>
    <source>
        <strain evidence="2 3">JCM 11444</strain>
    </source>
</reference>
<evidence type="ECO:0000313" key="3">
    <source>
        <dbReference type="Proteomes" id="UP001500418"/>
    </source>
</evidence>
<dbReference type="InterPro" id="IPR024091">
    <property type="entry name" value="LnmK-like_bifun_acyl/decarbox"/>
</dbReference>
<dbReference type="Pfam" id="PF18238">
    <property type="entry name" value="LnmK_N_HDF"/>
    <property type="match status" value="1"/>
</dbReference>
<gene>
    <name evidence="2" type="ORF">GCM10009575_029480</name>
</gene>
<dbReference type="InterPro" id="IPR040718">
    <property type="entry name" value="LnmK_N_HDF"/>
</dbReference>
<organism evidence="2 3">
    <name type="scientific">Streptomyces rhizosphaericus</name>
    <dbReference type="NCBI Taxonomy" id="114699"/>
    <lineage>
        <taxon>Bacteria</taxon>
        <taxon>Bacillati</taxon>
        <taxon>Actinomycetota</taxon>
        <taxon>Actinomycetes</taxon>
        <taxon>Kitasatosporales</taxon>
        <taxon>Streptomycetaceae</taxon>
        <taxon>Streptomyces</taxon>
        <taxon>Streptomyces violaceusniger group</taxon>
    </lineage>
</organism>
<evidence type="ECO:0000259" key="1">
    <source>
        <dbReference type="Pfam" id="PF18238"/>
    </source>
</evidence>
<dbReference type="Gene3D" id="3.10.129.10">
    <property type="entry name" value="Hotdog Thioesterase"/>
    <property type="match status" value="1"/>
</dbReference>
<dbReference type="Proteomes" id="UP001500418">
    <property type="component" value="Unassembled WGS sequence"/>
</dbReference>
<dbReference type="EMBL" id="BAAAID010000015">
    <property type="protein sequence ID" value="GAA0928180.1"/>
    <property type="molecule type" value="Genomic_DNA"/>
</dbReference>
<dbReference type="SUPFAM" id="SSF54637">
    <property type="entry name" value="Thioesterase/thiol ester dehydrase-isomerase"/>
    <property type="match status" value="1"/>
</dbReference>
<dbReference type="NCBIfam" id="TIGR04098">
    <property type="entry name" value="LnmK_bifunc"/>
    <property type="match status" value="1"/>
</dbReference>
<feature type="domain" description="LnmK N-terminal" evidence="1">
    <location>
        <begin position="20"/>
        <end position="193"/>
    </location>
</feature>
<comment type="caution">
    <text evidence="2">The sequence shown here is derived from an EMBL/GenBank/DDBJ whole genome shotgun (WGS) entry which is preliminary data.</text>
</comment>